<feature type="compositionally biased region" description="Basic and acidic residues" evidence="1">
    <location>
        <begin position="282"/>
        <end position="294"/>
    </location>
</feature>
<gene>
    <name evidence="2" type="ORF">LTR24_009172</name>
</gene>
<dbReference type="EMBL" id="JAVRRG010000187">
    <property type="protein sequence ID" value="KAK5079542.1"/>
    <property type="molecule type" value="Genomic_DNA"/>
</dbReference>
<reference evidence="2 3" key="1">
    <citation type="submission" date="2023-08" db="EMBL/GenBank/DDBJ databases">
        <title>Black Yeasts Isolated from many extreme environments.</title>
        <authorList>
            <person name="Coleine C."/>
            <person name="Stajich J.E."/>
            <person name="Selbmann L."/>
        </authorList>
    </citation>
    <scope>NUCLEOTIDE SEQUENCE [LARGE SCALE GENOMIC DNA]</scope>
    <source>
        <strain evidence="2 3">CCFEE 5885</strain>
    </source>
</reference>
<feature type="region of interest" description="Disordered" evidence="1">
    <location>
        <begin position="282"/>
        <end position="347"/>
    </location>
</feature>
<evidence type="ECO:0000313" key="2">
    <source>
        <dbReference type="EMBL" id="KAK5079542.1"/>
    </source>
</evidence>
<feature type="compositionally biased region" description="Basic and acidic residues" evidence="1">
    <location>
        <begin position="1"/>
        <end position="14"/>
    </location>
</feature>
<accession>A0ABR0JXR4</accession>
<feature type="region of interest" description="Disordered" evidence="1">
    <location>
        <begin position="1"/>
        <end position="21"/>
    </location>
</feature>
<feature type="region of interest" description="Disordered" evidence="1">
    <location>
        <begin position="33"/>
        <end position="56"/>
    </location>
</feature>
<organism evidence="2 3">
    <name type="scientific">Lithohypha guttulata</name>
    <dbReference type="NCBI Taxonomy" id="1690604"/>
    <lineage>
        <taxon>Eukaryota</taxon>
        <taxon>Fungi</taxon>
        <taxon>Dikarya</taxon>
        <taxon>Ascomycota</taxon>
        <taxon>Pezizomycotina</taxon>
        <taxon>Eurotiomycetes</taxon>
        <taxon>Chaetothyriomycetidae</taxon>
        <taxon>Chaetothyriales</taxon>
        <taxon>Trichomeriaceae</taxon>
        <taxon>Lithohypha</taxon>
    </lineage>
</organism>
<feature type="compositionally biased region" description="Low complexity" evidence="1">
    <location>
        <begin position="192"/>
        <end position="205"/>
    </location>
</feature>
<dbReference type="Proteomes" id="UP001345013">
    <property type="component" value="Unassembled WGS sequence"/>
</dbReference>
<keyword evidence="3" id="KW-1185">Reference proteome</keyword>
<protein>
    <submittedName>
        <fullName evidence="2">Uncharacterized protein</fullName>
    </submittedName>
</protein>
<sequence length="347" mass="38147">MIKDPHQYQDDHHSRTTTPKRNTIVVTLPPTKLQTTGAGFSTPKGHSISDASIENTSPRTAVTARFQRLGIQNNLSPTRRTIRRSSWTVHQDQGVEMNTQASSQHPSDDAIVVNETPEPSTSSFAVSESTQEEEPDATQHDVEHAMFEFKAGAAPLAKSQPDHVSPSKRARSAELDPPATPSPSKRHRQKSESPSPIPIGRSRSPSARKLLSHKGSVSESGEDSDLEMTEAELSQFWWQPSEITGRDAADPEEDNRGVNGIGYQKTKQEAYKIGQQRKKQIAEWRSREAKEARAVRAGGRKTLMGRVSKPSSRGGSPVETRVRLSPAPKGVVQEAKSPSKAVRFEVE</sequence>
<evidence type="ECO:0000313" key="3">
    <source>
        <dbReference type="Proteomes" id="UP001345013"/>
    </source>
</evidence>
<feature type="compositionally biased region" description="Polar residues" evidence="1">
    <location>
        <begin position="117"/>
        <end position="129"/>
    </location>
</feature>
<name>A0ABR0JXR4_9EURO</name>
<evidence type="ECO:0000256" key="1">
    <source>
        <dbReference type="SAM" id="MobiDB-lite"/>
    </source>
</evidence>
<feature type="region of interest" description="Disordered" evidence="1">
    <location>
        <begin position="155"/>
        <end position="263"/>
    </location>
</feature>
<comment type="caution">
    <text evidence="2">The sequence shown here is derived from an EMBL/GenBank/DDBJ whole genome shotgun (WGS) entry which is preliminary data.</text>
</comment>
<proteinExistence type="predicted"/>
<feature type="region of interest" description="Disordered" evidence="1">
    <location>
        <begin position="97"/>
        <end position="140"/>
    </location>
</feature>
<feature type="compositionally biased region" description="Acidic residues" evidence="1">
    <location>
        <begin position="220"/>
        <end position="230"/>
    </location>
</feature>